<dbReference type="AlphaFoldDB" id="A0A0H5RAN7"/>
<protein>
    <submittedName>
        <fullName evidence="1">Uncharacterized protein</fullName>
    </submittedName>
</protein>
<name>A0A0H5RAN7_9EUKA</name>
<dbReference type="EMBL" id="HACM01010686">
    <property type="protein sequence ID" value="CRZ11128.1"/>
    <property type="molecule type" value="Transcribed_RNA"/>
</dbReference>
<organism evidence="1">
    <name type="scientific">Spongospora subterranea</name>
    <dbReference type="NCBI Taxonomy" id="70186"/>
    <lineage>
        <taxon>Eukaryota</taxon>
        <taxon>Sar</taxon>
        <taxon>Rhizaria</taxon>
        <taxon>Endomyxa</taxon>
        <taxon>Phytomyxea</taxon>
        <taxon>Plasmodiophorida</taxon>
        <taxon>Plasmodiophoridae</taxon>
        <taxon>Spongospora</taxon>
    </lineage>
</organism>
<accession>A0A0H5RAN7</accession>
<reference evidence="1" key="1">
    <citation type="submission" date="2015-04" db="EMBL/GenBank/DDBJ databases">
        <title>The genome sequence of the plant pathogenic Rhizarian Plasmodiophora brassicae reveals insights in its biotrophic life cycle and the origin of chitin synthesis.</title>
        <authorList>
            <person name="Schwelm A."/>
            <person name="Fogelqvist J."/>
            <person name="Knaust A."/>
            <person name="Julke S."/>
            <person name="Lilja T."/>
            <person name="Dhandapani V."/>
            <person name="Bonilla-Rosso G."/>
            <person name="Karlsson M."/>
            <person name="Shevchenko A."/>
            <person name="Choi S.R."/>
            <person name="Kim H.G."/>
            <person name="Park J.Y."/>
            <person name="Lim Y.P."/>
            <person name="Ludwig-Muller J."/>
            <person name="Dixelius C."/>
        </authorList>
    </citation>
    <scope>NUCLEOTIDE SEQUENCE</scope>
    <source>
        <tissue evidence="1">Potato root galls</tissue>
    </source>
</reference>
<sequence>MACLSANSDNRKLKTAVVPIAVDSLTSRLVSSYIWDAVHRMVLPNNRVQALITDQCRTHQHSHICPQRGRHQPVPRLFSVFFVYFSCFSYVLSHEAQFPPKREIILQ</sequence>
<proteinExistence type="predicted"/>
<evidence type="ECO:0000313" key="1">
    <source>
        <dbReference type="EMBL" id="CRZ11128.1"/>
    </source>
</evidence>